<dbReference type="OrthoDB" id="5414887at2"/>
<keyword evidence="3" id="KW-1185">Reference proteome</keyword>
<dbReference type="Proteomes" id="UP000235916">
    <property type="component" value="Unassembled WGS sequence"/>
</dbReference>
<evidence type="ECO:0008006" key="4">
    <source>
        <dbReference type="Google" id="ProtNLM"/>
    </source>
</evidence>
<organism evidence="2 3">
    <name type="scientific">Kinneretia aquatilis</name>
    <dbReference type="NCBI Taxonomy" id="2070761"/>
    <lineage>
        <taxon>Bacteria</taxon>
        <taxon>Pseudomonadati</taxon>
        <taxon>Pseudomonadota</taxon>
        <taxon>Betaproteobacteria</taxon>
        <taxon>Burkholderiales</taxon>
        <taxon>Sphaerotilaceae</taxon>
        <taxon>Roseateles</taxon>
    </lineage>
</organism>
<dbReference type="AlphaFoldDB" id="A0A2N8KTR6"/>
<dbReference type="InterPro" id="IPR016896">
    <property type="entry name" value="DUF2860"/>
</dbReference>
<sequence length="372" mass="41252">MAFTASVLPHAAQTASPAHRRAGRAPALAHRLAWRLICGLGMGPFLSLPPAHAAGTSAASPVPQEAADSVGLHGHISLLLMAEQRRSRLDGEGQAQQESLQSTVDAHRQLRLRPMFELRQRLGSTAGEWRVSSAVGGVADGYHMLLGSRMRWDDGSTLGLYWMPALPQREVWQDPYALGVVRQRSRESLQGWQIEASQLLGSSYNLRLSSAQRRIATELSGQQSLAEAERLLLRRSGRVSELSLWRSHDVGAHQTLSWQLDARHDTAEGQAMAHRRWGGELRYQQQWGRQGLALSLAWHRQKQRGPHPLAPASSGVASEQIHSAALMAFHAAPFGLRKFTAFGRLSWRHRQSSWDFHDARDLSAAIGLRRDF</sequence>
<protein>
    <recommendedName>
        <fullName evidence="4">DUF560 domain-containing protein</fullName>
    </recommendedName>
</protein>
<dbReference type="EMBL" id="POSP01000003">
    <property type="protein sequence ID" value="PND36844.1"/>
    <property type="molecule type" value="Genomic_DNA"/>
</dbReference>
<comment type="caution">
    <text evidence="2">The sequence shown here is derived from an EMBL/GenBank/DDBJ whole genome shotgun (WGS) entry which is preliminary data.</text>
</comment>
<gene>
    <name evidence="2" type="ORF">C1O66_04355</name>
</gene>
<evidence type="ECO:0000256" key="1">
    <source>
        <dbReference type="SAM" id="MobiDB-lite"/>
    </source>
</evidence>
<proteinExistence type="predicted"/>
<dbReference type="Pfam" id="PF11059">
    <property type="entry name" value="DUF2860"/>
    <property type="match status" value="1"/>
</dbReference>
<name>A0A2N8KTR6_9BURK</name>
<evidence type="ECO:0000313" key="3">
    <source>
        <dbReference type="Proteomes" id="UP000235916"/>
    </source>
</evidence>
<feature type="region of interest" description="Disordered" evidence="1">
    <location>
        <begin position="1"/>
        <end position="22"/>
    </location>
</feature>
<evidence type="ECO:0000313" key="2">
    <source>
        <dbReference type="EMBL" id="PND36844.1"/>
    </source>
</evidence>
<reference evidence="2 3" key="1">
    <citation type="submission" date="2018-01" db="EMBL/GenBank/DDBJ databases">
        <title>Draft genome sequence of Paucibacter aquatile CR182 isolated from freshwater of the Nakdong River.</title>
        <authorList>
            <person name="Choi A."/>
            <person name="Chung E.J."/>
        </authorList>
    </citation>
    <scope>NUCLEOTIDE SEQUENCE [LARGE SCALE GENOMIC DNA]</scope>
    <source>
        <strain evidence="2 3">CR182</strain>
    </source>
</reference>
<accession>A0A2N8KTR6</accession>